<dbReference type="Proteomes" id="UP000011755">
    <property type="component" value="Unassembled WGS sequence"/>
</dbReference>
<accession>M2S455</accession>
<gene>
    <name evidence="1" type="ORF">EHI5A_149850</name>
</gene>
<organism evidence="1 2">
    <name type="scientific">Entamoeba histolytica KU27</name>
    <dbReference type="NCBI Taxonomy" id="885311"/>
    <lineage>
        <taxon>Eukaryota</taxon>
        <taxon>Amoebozoa</taxon>
        <taxon>Evosea</taxon>
        <taxon>Archamoebae</taxon>
        <taxon>Mastigamoebida</taxon>
        <taxon>Entamoebidae</taxon>
        <taxon>Entamoeba</taxon>
    </lineage>
</organism>
<proteinExistence type="predicted"/>
<reference evidence="1 2" key="1">
    <citation type="submission" date="2013-02" db="EMBL/GenBank/DDBJ databases">
        <authorList>
            <person name="Hannick L."/>
            <person name="Zafar N."/>
            <person name="Lorenzi H."/>
            <person name="Ali I.A."/>
            <person name="Petri W.P."/>
            <person name="Caler E."/>
        </authorList>
    </citation>
    <scope>NUCLEOTIDE SEQUENCE [LARGE SCALE GENOMIC DNA]</scope>
    <source>
        <strain evidence="1 2">KU27</strain>
    </source>
</reference>
<sequence>MEKNFLNVKYIHYAHLVLKFKEMNLDQLHEDVYGVNNHLSHIVHILIQVIVQ</sequence>
<protein>
    <submittedName>
        <fullName evidence="1">Uncharacterized protein</fullName>
    </submittedName>
</protein>
<name>M2S455_ENTHI</name>
<evidence type="ECO:0000313" key="1">
    <source>
        <dbReference type="EMBL" id="EMD45687.1"/>
    </source>
</evidence>
<evidence type="ECO:0000313" key="2">
    <source>
        <dbReference type="Proteomes" id="UP000011755"/>
    </source>
</evidence>
<dbReference type="VEuPathDB" id="AmoebaDB:EHI5A_149850"/>
<dbReference type="AlphaFoldDB" id="M2S455"/>
<dbReference type="EMBL" id="KB444738">
    <property type="protein sequence ID" value="EMD45687.1"/>
    <property type="molecule type" value="Genomic_DNA"/>
</dbReference>